<evidence type="ECO:0000256" key="4">
    <source>
        <dbReference type="ARBA" id="ARBA00023235"/>
    </source>
</evidence>
<name>A0ABZ3IJ51_9FIRM</name>
<dbReference type="PANTHER" id="PTHR48101:SF1">
    <property type="entry name" value="METHYLMALONYL-COA MUTASE, LARGE SUBUNIT"/>
    <property type="match status" value="1"/>
</dbReference>
<dbReference type="Gene3D" id="3.20.20.240">
    <property type="entry name" value="Methylmalonyl-CoA mutase"/>
    <property type="match status" value="1"/>
</dbReference>
<dbReference type="SUPFAM" id="SSF52242">
    <property type="entry name" value="Cobalamin (vitamin B12)-binding domain"/>
    <property type="match status" value="1"/>
</dbReference>
<sequence>MQEKTIQIITEDYDRVKAYAETFGVPMPTISKDGSIDGLPVPYPREACGVLRSGYRIYELAQQAEKTGMPVQNPILGRNTAEETYKEALEMYNMAEKLGIQLFHFVHSEATRHIDPLNGRELIEQSRGKGGITPFGERKLVELGGGSIHPMRINATGDTPHLSIINALLAGFDGTDIGPVIHVHYGGRGIHDYKTKVINGFRALEICGEHNMFVQIDSHKHLNNIGGTDGMALAMCLLAEGLGILAGLPAELSAVQMNVTGLNLLADLATIKAFKETMWSKSLIAVPETFQNPPGDLVAESAHFARMAISAILGGAHFYRPKAAESVGIPTGASMAKAIWGTHNVFENTIKVDIRDPYIEERKNEILSEAMAVLEGVLGVNRTLAPDEIRESFWRKYDKDELIDKIVHAGKAGIMDCPRAGGWDLKRYVKTHRDKDGIKRYVPGFTPLNLAAERFAVTSEPVVVPEDKKPTRKQKMVLATVGADAHVMGINLIREAFETAGYEVIYLRGMNLPETVAEVAAEAKAEVIGVANLLGLGRELFPRVQKRLTELGMSDKVVLIAGGRIAEKEEEHALFEEKMTKEGPAFLGVEAFFGPGTDPEKCVEWTIKALERKGL</sequence>
<dbReference type="InterPro" id="IPR006159">
    <property type="entry name" value="Acid_CoA_mut_C"/>
</dbReference>
<organism evidence="7 8">
    <name type="scientific">Sporomusa silvacetica DSM 10669</name>
    <dbReference type="NCBI Taxonomy" id="1123289"/>
    <lineage>
        <taxon>Bacteria</taxon>
        <taxon>Bacillati</taxon>
        <taxon>Bacillota</taxon>
        <taxon>Negativicutes</taxon>
        <taxon>Selenomonadales</taxon>
        <taxon>Sporomusaceae</taxon>
        <taxon>Sporomusa</taxon>
    </lineage>
</organism>
<dbReference type="Gene3D" id="3.40.50.280">
    <property type="entry name" value="Cobalamin-binding domain"/>
    <property type="match status" value="1"/>
</dbReference>
<evidence type="ECO:0000256" key="2">
    <source>
        <dbReference type="ARBA" id="ARBA00022628"/>
    </source>
</evidence>
<dbReference type="NCBIfam" id="TIGR00640">
    <property type="entry name" value="acid_CoA_mut_C"/>
    <property type="match status" value="1"/>
</dbReference>
<dbReference type="Proteomes" id="UP000216752">
    <property type="component" value="Chromosome"/>
</dbReference>
<evidence type="ECO:0000256" key="3">
    <source>
        <dbReference type="ARBA" id="ARBA00022723"/>
    </source>
</evidence>
<evidence type="ECO:0000313" key="7">
    <source>
        <dbReference type="EMBL" id="XFO65724.1"/>
    </source>
</evidence>
<dbReference type="InterPro" id="IPR006158">
    <property type="entry name" value="Cobalamin-bd"/>
</dbReference>
<comment type="cofactor">
    <cofactor evidence="1">
        <name>adenosylcob(III)alamin</name>
        <dbReference type="ChEBI" id="CHEBI:18408"/>
    </cofactor>
</comment>
<gene>
    <name evidence="7" type="primary">mgm</name>
    <name evidence="7" type="ORF">SPSIL_018640</name>
</gene>
<protein>
    <submittedName>
        <fullName evidence="7">2-methyleneglutarate mutase</fullName>
        <ecNumber evidence="7">5.4.99.4</ecNumber>
    </submittedName>
</protein>
<feature type="domain" description="B12-binding" evidence="6">
    <location>
        <begin position="473"/>
        <end position="615"/>
    </location>
</feature>
<dbReference type="EMBL" id="CP155573">
    <property type="protein sequence ID" value="XFO65724.1"/>
    <property type="molecule type" value="Genomic_DNA"/>
</dbReference>
<keyword evidence="4 7" id="KW-0413">Isomerase</keyword>
<evidence type="ECO:0000256" key="5">
    <source>
        <dbReference type="ARBA" id="ARBA00023285"/>
    </source>
</evidence>
<dbReference type="InterPro" id="IPR016176">
    <property type="entry name" value="Cbl-dep_enz_cat"/>
</dbReference>
<dbReference type="EC" id="5.4.99.4" evidence="7"/>
<dbReference type="SUPFAM" id="SSF51703">
    <property type="entry name" value="Cobalamin (vitamin B12)-dependent enzymes"/>
    <property type="match status" value="1"/>
</dbReference>
<proteinExistence type="predicted"/>
<keyword evidence="5" id="KW-0170">Cobalt</keyword>
<keyword evidence="8" id="KW-1185">Reference proteome</keyword>
<keyword evidence="3" id="KW-0479">Metal-binding</keyword>
<evidence type="ECO:0000313" key="8">
    <source>
        <dbReference type="Proteomes" id="UP000216752"/>
    </source>
</evidence>
<dbReference type="RefSeq" id="WP_094604872.1">
    <property type="nucleotide sequence ID" value="NZ_CP155573.1"/>
</dbReference>
<dbReference type="InterPro" id="IPR036724">
    <property type="entry name" value="Cobalamin-bd_sf"/>
</dbReference>
<dbReference type="GO" id="GO:0047548">
    <property type="term" value="F:2-methyleneglutarate mutase activity"/>
    <property type="evidence" value="ECO:0007669"/>
    <property type="project" value="UniProtKB-EC"/>
</dbReference>
<accession>A0ABZ3IJ51</accession>
<evidence type="ECO:0000256" key="1">
    <source>
        <dbReference type="ARBA" id="ARBA00001922"/>
    </source>
</evidence>
<evidence type="ECO:0000259" key="6">
    <source>
        <dbReference type="PROSITE" id="PS51332"/>
    </source>
</evidence>
<dbReference type="PANTHER" id="PTHR48101">
    <property type="entry name" value="METHYLMALONYL-COA MUTASE, MITOCHONDRIAL-RELATED"/>
    <property type="match status" value="1"/>
</dbReference>
<keyword evidence="2" id="KW-0846">Cobalamin</keyword>
<reference evidence="7" key="1">
    <citation type="submission" date="2024-05" db="EMBL/GenBank/DDBJ databases">
        <title>Isolation and characterization of Sporomusa carbonis sp. nov., a carboxydotrophic hydrogenogen in the genus of Sporomusa isolated from a charcoal burning pile.</title>
        <authorList>
            <person name="Boeer T."/>
            <person name="Rosenbaum F."/>
            <person name="Eysell L."/>
            <person name="Mueller V."/>
            <person name="Daniel R."/>
            <person name="Poehlein A."/>
        </authorList>
    </citation>
    <scope>NUCLEOTIDE SEQUENCE [LARGE SCALE GENOMIC DNA]</scope>
    <source>
        <strain evidence="7">DSM 10669</strain>
    </source>
</reference>
<dbReference type="Pfam" id="PF02310">
    <property type="entry name" value="B12-binding"/>
    <property type="match status" value="1"/>
</dbReference>
<dbReference type="PROSITE" id="PS51332">
    <property type="entry name" value="B12_BINDING"/>
    <property type="match status" value="1"/>
</dbReference>